<accession>L0D8Z7</accession>
<evidence type="ECO:0000313" key="2">
    <source>
        <dbReference type="Proteomes" id="UP000010798"/>
    </source>
</evidence>
<gene>
    <name evidence="1" type="ordered locus">Sinac_0898</name>
</gene>
<reference evidence="1 2" key="1">
    <citation type="submission" date="2012-02" db="EMBL/GenBank/DDBJ databases">
        <title>Complete sequence of chromosome of Singulisphaera acidiphila DSM 18658.</title>
        <authorList>
            <consortium name="US DOE Joint Genome Institute (JGI-PGF)"/>
            <person name="Lucas S."/>
            <person name="Copeland A."/>
            <person name="Lapidus A."/>
            <person name="Glavina del Rio T."/>
            <person name="Dalin E."/>
            <person name="Tice H."/>
            <person name="Bruce D."/>
            <person name="Goodwin L."/>
            <person name="Pitluck S."/>
            <person name="Peters L."/>
            <person name="Ovchinnikova G."/>
            <person name="Chertkov O."/>
            <person name="Kyrpides N."/>
            <person name="Mavromatis K."/>
            <person name="Ivanova N."/>
            <person name="Brettin T."/>
            <person name="Detter J.C."/>
            <person name="Han C."/>
            <person name="Larimer F."/>
            <person name="Land M."/>
            <person name="Hauser L."/>
            <person name="Markowitz V."/>
            <person name="Cheng J.-F."/>
            <person name="Hugenholtz P."/>
            <person name="Woyke T."/>
            <person name="Wu D."/>
            <person name="Tindall B."/>
            <person name="Pomrenke H."/>
            <person name="Brambilla E."/>
            <person name="Klenk H.-P."/>
            <person name="Eisen J.A."/>
        </authorList>
    </citation>
    <scope>NUCLEOTIDE SEQUENCE [LARGE SCALE GENOMIC DNA]</scope>
    <source>
        <strain evidence="2">ATCC BAA-1392 / DSM 18658 / VKM B-2454 / MOB10</strain>
    </source>
</reference>
<dbReference type="AlphaFoldDB" id="L0D8Z7"/>
<sequence>MNPLNTSNRFDHASPAKVPARAFPIAALILLNLLGCGESGPTPDGRFLIRGTVNEGGQPLSQGSIVFHPESQSGIQGVGTVIKDGRYELPAAQGLAPGRYAVEIQPGTSAPATADATVTIDEITGAEVLNQPVKISRSNPLVTKAKSSKRTPRSIEVTKAGPNQFDFDLTK</sequence>
<dbReference type="EMBL" id="CP003364">
    <property type="protein sequence ID" value="AGA25303.1"/>
    <property type="molecule type" value="Genomic_DNA"/>
</dbReference>
<dbReference type="RefSeq" id="WP_015244481.1">
    <property type="nucleotide sequence ID" value="NC_019892.1"/>
</dbReference>
<dbReference type="Proteomes" id="UP000010798">
    <property type="component" value="Chromosome"/>
</dbReference>
<protein>
    <recommendedName>
        <fullName evidence="3">Carboxypeptidase regulatory-like domain-containing protein</fullName>
    </recommendedName>
</protein>
<keyword evidence="2" id="KW-1185">Reference proteome</keyword>
<evidence type="ECO:0000313" key="1">
    <source>
        <dbReference type="EMBL" id="AGA25303.1"/>
    </source>
</evidence>
<organism evidence="1 2">
    <name type="scientific">Singulisphaera acidiphila (strain ATCC BAA-1392 / DSM 18658 / VKM B-2454 / MOB10)</name>
    <dbReference type="NCBI Taxonomy" id="886293"/>
    <lineage>
        <taxon>Bacteria</taxon>
        <taxon>Pseudomonadati</taxon>
        <taxon>Planctomycetota</taxon>
        <taxon>Planctomycetia</taxon>
        <taxon>Isosphaerales</taxon>
        <taxon>Isosphaeraceae</taxon>
        <taxon>Singulisphaera</taxon>
    </lineage>
</organism>
<name>L0D8Z7_SINAD</name>
<dbReference type="OrthoDB" id="274702at2"/>
<dbReference type="KEGG" id="saci:Sinac_0898"/>
<proteinExistence type="predicted"/>
<evidence type="ECO:0008006" key="3">
    <source>
        <dbReference type="Google" id="ProtNLM"/>
    </source>
</evidence>
<dbReference type="HOGENOM" id="CLU_1561841_0_0_0"/>